<dbReference type="PROSITE" id="PS51421">
    <property type="entry name" value="RAS"/>
    <property type="match status" value="1"/>
</dbReference>
<dbReference type="PANTHER" id="PTHR24070">
    <property type="entry name" value="RAS, DI-RAS, AND RHEB FAMILY MEMBERS OF SMALL GTPASE SUPERFAMILY"/>
    <property type="match status" value="1"/>
</dbReference>
<feature type="compositionally biased region" description="Polar residues" evidence="3">
    <location>
        <begin position="177"/>
        <end position="188"/>
    </location>
</feature>
<keyword evidence="5" id="KW-1185">Reference proteome</keyword>
<dbReference type="PRINTS" id="PR00449">
    <property type="entry name" value="RASTRNSFRMNG"/>
</dbReference>
<dbReference type="Gene3D" id="3.40.50.300">
    <property type="entry name" value="P-loop containing nucleotide triphosphate hydrolases"/>
    <property type="match status" value="1"/>
</dbReference>
<proteinExistence type="predicted"/>
<sequence length="505" mass="56890">MANLLLQHRGDHTSQTVGKNWPTQYIKRHPELTNRFSRKYDYKDALMEDPNTIIEWFKLVEKTISQYGITSDDIYNFDESGFAMGVSATTKVITQSFNTAARQDSLKESIIHSAFAATDLVPLDPDRVLSKLNIRLQSPPLPDRPVSQGSTSGSNISTGIPRTTKQLEKSKSRLDSGLSSATDKISSPTKRDLQQFYNMSVKLVHEHVLMRNEIKRLREGNRKQTKKREKSKERISNIGCLTEILDLVTKAGDEGGVSTRYKSEPAPTPEPKVEPTLPILRPVSDPMTDKVTLVMVGDEDVGKSALATRFCLNQFAEGLEPTLDDSYRTRVMVDSRPCILEIMDTAGRGKHAALLEEHIRDGEAFIIAYSVTSWSSFSHVRAYYNQIRKVKHDMSIENTLQQSPSHRPCRSPIVLIGTKGDLQAQREVTVKEGRILAKSLDCRYYETSAKYNAEVEATFNDVIRCFRELNLPGSLTPACEGSKEPKEVRGRFWGTERPKLYSSLQ</sequence>
<comment type="caution">
    <text evidence="4">The sequence shown here is derived from an EMBL/GenBank/DDBJ whole genome shotgun (WGS) entry which is preliminary data.</text>
</comment>
<dbReference type="InterPro" id="IPR005225">
    <property type="entry name" value="Small_GTP-bd"/>
</dbReference>
<keyword evidence="2" id="KW-0342">GTP-binding</keyword>
<dbReference type="GO" id="GO:0003924">
    <property type="term" value="F:GTPase activity"/>
    <property type="evidence" value="ECO:0007669"/>
    <property type="project" value="InterPro"/>
</dbReference>
<dbReference type="STRING" id="416450.A0A1V6PFL7"/>
<dbReference type="GO" id="GO:0007165">
    <property type="term" value="P:signal transduction"/>
    <property type="evidence" value="ECO:0007669"/>
    <property type="project" value="InterPro"/>
</dbReference>
<dbReference type="SMART" id="SM00173">
    <property type="entry name" value="RAS"/>
    <property type="match status" value="1"/>
</dbReference>
<dbReference type="PROSITE" id="PS51420">
    <property type="entry name" value="RHO"/>
    <property type="match status" value="1"/>
</dbReference>
<evidence type="ECO:0008006" key="6">
    <source>
        <dbReference type="Google" id="ProtNLM"/>
    </source>
</evidence>
<organism evidence="4 5">
    <name type="scientific">Penicillium antarcticum</name>
    <dbReference type="NCBI Taxonomy" id="416450"/>
    <lineage>
        <taxon>Eukaryota</taxon>
        <taxon>Fungi</taxon>
        <taxon>Dikarya</taxon>
        <taxon>Ascomycota</taxon>
        <taxon>Pezizomycotina</taxon>
        <taxon>Eurotiomycetes</taxon>
        <taxon>Eurotiomycetidae</taxon>
        <taxon>Eurotiales</taxon>
        <taxon>Aspergillaceae</taxon>
        <taxon>Penicillium</taxon>
    </lineage>
</organism>
<dbReference type="PROSITE" id="PS51419">
    <property type="entry name" value="RAB"/>
    <property type="match status" value="1"/>
</dbReference>
<dbReference type="AlphaFoldDB" id="A0A1V6PFL7"/>
<feature type="compositionally biased region" description="Basic and acidic residues" evidence="3">
    <location>
        <begin position="165"/>
        <end position="174"/>
    </location>
</feature>
<dbReference type="Pfam" id="PF00071">
    <property type="entry name" value="Ras"/>
    <property type="match status" value="1"/>
</dbReference>
<keyword evidence="1" id="KW-0547">Nucleotide-binding</keyword>
<dbReference type="SMART" id="SM00175">
    <property type="entry name" value="RAB"/>
    <property type="match status" value="1"/>
</dbReference>
<dbReference type="InterPro" id="IPR027417">
    <property type="entry name" value="P-loop_NTPase"/>
</dbReference>
<dbReference type="GO" id="GO:0005525">
    <property type="term" value="F:GTP binding"/>
    <property type="evidence" value="ECO:0007669"/>
    <property type="project" value="UniProtKB-KW"/>
</dbReference>
<name>A0A1V6PFL7_9EURO</name>
<dbReference type="SUPFAM" id="SSF52540">
    <property type="entry name" value="P-loop containing nucleoside triphosphate hydrolases"/>
    <property type="match status" value="1"/>
</dbReference>
<dbReference type="Proteomes" id="UP000191672">
    <property type="component" value="Unassembled WGS sequence"/>
</dbReference>
<evidence type="ECO:0000256" key="3">
    <source>
        <dbReference type="SAM" id="MobiDB-lite"/>
    </source>
</evidence>
<evidence type="ECO:0000256" key="2">
    <source>
        <dbReference type="ARBA" id="ARBA00023134"/>
    </source>
</evidence>
<evidence type="ECO:0000313" key="4">
    <source>
        <dbReference type="EMBL" id="OQD75276.1"/>
    </source>
</evidence>
<dbReference type="InterPro" id="IPR020849">
    <property type="entry name" value="Small_GTPase_Ras-type"/>
</dbReference>
<dbReference type="NCBIfam" id="TIGR00231">
    <property type="entry name" value="small_GTP"/>
    <property type="match status" value="1"/>
</dbReference>
<dbReference type="GO" id="GO:0016020">
    <property type="term" value="C:membrane"/>
    <property type="evidence" value="ECO:0007669"/>
    <property type="project" value="InterPro"/>
</dbReference>
<dbReference type="SMART" id="SM00174">
    <property type="entry name" value="RHO"/>
    <property type="match status" value="1"/>
</dbReference>
<accession>A0A1V6PFL7</accession>
<dbReference type="InterPro" id="IPR001806">
    <property type="entry name" value="Small_GTPase"/>
</dbReference>
<feature type="region of interest" description="Disordered" evidence="3">
    <location>
        <begin position="258"/>
        <end position="281"/>
    </location>
</feature>
<dbReference type="EMBL" id="MDYN01000155">
    <property type="protein sequence ID" value="OQD75276.1"/>
    <property type="molecule type" value="Genomic_DNA"/>
</dbReference>
<evidence type="ECO:0000256" key="1">
    <source>
        <dbReference type="ARBA" id="ARBA00022741"/>
    </source>
</evidence>
<protein>
    <recommendedName>
        <fullName evidence="6">HTH CENPB-type domain-containing protein</fullName>
    </recommendedName>
</protein>
<feature type="compositionally biased region" description="Low complexity" evidence="3">
    <location>
        <begin position="147"/>
        <end position="160"/>
    </location>
</feature>
<gene>
    <name evidence="4" type="ORF">PENANT_c155G10517</name>
</gene>
<reference evidence="5" key="1">
    <citation type="journal article" date="2017" name="Nat. Microbiol.">
        <title>Global analysis of biosynthetic gene clusters reveals vast potential of secondary metabolite production in Penicillium species.</title>
        <authorList>
            <person name="Nielsen J.C."/>
            <person name="Grijseels S."/>
            <person name="Prigent S."/>
            <person name="Ji B."/>
            <person name="Dainat J."/>
            <person name="Nielsen K.F."/>
            <person name="Frisvad J.C."/>
            <person name="Workman M."/>
            <person name="Nielsen J."/>
        </authorList>
    </citation>
    <scope>NUCLEOTIDE SEQUENCE [LARGE SCALE GENOMIC DNA]</scope>
    <source>
        <strain evidence="5">IBT 31811</strain>
    </source>
</reference>
<feature type="region of interest" description="Disordered" evidence="3">
    <location>
        <begin position="135"/>
        <end position="188"/>
    </location>
</feature>
<evidence type="ECO:0000313" key="5">
    <source>
        <dbReference type="Proteomes" id="UP000191672"/>
    </source>
</evidence>